<name>A0A2S1LJF9_9FLAO</name>
<dbReference type="KEGG" id="fki:FK004_00500"/>
<dbReference type="RefSeq" id="WP_108735484.1">
    <property type="nucleotide sequence ID" value="NZ_CP020919.1"/>
</dbReference>
<sequence length="278" mass="30303">MKKALLLLTVLIGLGCSNSESEIENLSNVNSNRLAVNTRFHPSKFDFIGTQHNDIMLKLEKALVEGSTTPTEFQLYADKTIYNEVEGLYTNPDDLSLAKNLIYTNLHTKPLLEVTPAFGYNDDKRLSVQAKKYLNVLQNIMMEDDAELTHIVSNISSLEMDAYNDTKLSNEDLLVLFPATSVAKHSIAYWNDHYDIWDSILNDKDMHITTAKTKPGKAIAVVATADVGGAVSGALGAWAVNVWVGPGQAAYAAAIVSTAVSCSAAATIGFLAEAIFNW</sequence>
<accession>A0A2S1LJF9</accession>
<keyword evidence="2" id="KW-1185">Reference proteome</keyword>
<evidence type="ECO:0000313" key="2">
    <source>
        <dbReference type="Proteomes" id="UP000244677"/>
    </source>
</evidence>
<reference evidence="1 2" key="1">
    <citation type="submission" date="2017-04" db="EMBL/GenBank/DDBJ databases">
        <title>Complete genome sequence of Flavobacterium kingsejong AJ004.</title>
        <authorList>
            <person name="Lee P.C."/>
        </authorList>
    </citation>
    <scope>NUCLEOTIDE SEQUENCE [LARGE SCALE GENOMIC DNA]</scope>
    <source>
        <strain evidence="1 2">AJ004</strain>
    </source>
</reference>
<gene>
    <name evidence="1" type="ORF">FK004_00500</name>
</gene>
<organism evidence="1 2">
    <name type="scientific">Flavobacterium kingsejongi</name>
    <dbReference type="NCBI Taxonomy" id="1678728"/>
    <lineage>
        <taxon>Bacteria</taxon>
        <taxon>Pseudomonadati</taxon>
        <taxon>Bacteroidota</taxon>
        <taxon>Flavobacteriia</taxon>
        <taxon>Flavobacteriales</taxon>
        <taxon>Flavobacteriaceae</taxon>
        <taxon>Flavobacterium</taxon>
    </lineage>
</organism>
<proteinExistence type="predicted"/>
<evidence type="ECO:0000313" key="1">
    <source>
        <dbReference type="EMBL" id="AWG23811.1"/>
    </source>
</evidence>
<dbReference type="Proteomes" id="UP000244677">
    <property type="component" value="Chromosome"/>
</dbReference>
<protein>
    <submittedName>
        <fullName evidence="1">Uncharacterized protein</fullName>
    </submittedName>
</protein>
<dbReference type="OrthoDB" id="9830061at2"/>
<dbReference type="EMBL" id="CP020919">
    <property type="protein sequence ID" value="AWG23811.1"/>
    <property type="molecule type" value="Genomic_DNA"/>
</dbReference>
<dbReference type="AlphaFoldDB" id="A0A2S1LJF9"/>
<dbReference type="PROSITE" id="PS51257">
    <property type="entry name" value="PROKAR_LIPOPROTEIN"/>
    <property type="match status" value="1"/>
</dbReference>